<dbReference type="EMBL" id="CP039704">
    <property type="protein sequence ID" value="QCI80012.1"/>
    <property type="molecule type" value="Genomic_DNA"/>
</dbReference>
<dbReference type="KEGG" id="hgn:E6W36_12350"/>
<dbReference type="InterPro" id="IPR001623">
    <property type="entry name" value="DnaJ_domain"/>
</dbReference>
<accession>A0A4D7CC91</accession>
<dbReference type="PROSITE" id="PS50076">
    <property type="entry name" value="DNAJ_2"/>
    <property type="match status" value="1"/>
</dbReference>
<dbReference type="Gene3D" id="1.10.287.110">
    <property type="entry name" value="DnaJ domain"/>
    <property type="match status" value="1"/>
</dbReference>
<proteinExistence type="predicted"/>
<dbReference type="SUPFAM" id="SSF46565">
    <property type="entry name" value="Chaperone J-domain"/>
    <property type="match status" value="1"/>
</dbReference>
<reference evidence="3" key="1">
    <citation type="submission" date="2019-04" db="EMBL/GenBank/DDBJ databases">
        <title>Complete genome sequence of Sphingomonas sp. W1-2-3.</title>
        <authorList>
            <person name="Im W.T."/>
        </authorList>
    </citation>
    <scope>NUCLEOTIDE SEQUENCE [LARGE SCALE GENOMIC DNA]</scope>
    <source>
        <strain evidence="3">W1-2-3</strain>
    </source>
</reference>
<dbReference type="Proteomes" id="UP000298714">
    <property type="component" value="Chromosome"/>
</dbReference>
<evidence type="ECO:0000313" key="3">
    <source>
        <dbReference type="Proteomes" id="UP000298714"/>
    </source>
</evidence>
<organism evidence="2 3">
    <name type="scientific">Hankyongella ginsenosidimutans</name>
    <dbReference type="NCBI Taxonomy" id="1763828"/>
    <lineage>
        <taxon>Bacteria</taxon>
        <taxon>Pseudomonadati</taxon>
        <taxon>Pseudomonadota</taxon>
        <taxon>Alphaproteobacteria</taxon>
        <taxon>Sphingomonadales</taxon>
        <taxon>Sphingomonadaceae</taxon>
        <taxon>Hankyongella</taxon>
    </lineage>
</organism>
<evidence type="ECO:0000259" key="1">
    <source>
        <dbReference type="PROSITE" id="PS50076"/>
    </source>
</evidence>
<name>A0A4D7CC91_9SPHN</name>
<evidence type="ECO:0000313" key="2">
    <source>
        <dbReference type="EMBL" id="QCI80012.1"/>
    </source>
</evidence>
<dbReference type="CDD" id="cd06257">
    <property type="entry name" value="DnaJ"/>
    <property type="match status" value="1"/>
</dbReference>
<feature type="domain" description="J" evidence="1">
    <location>
        <begin position="18"/>
        <end position="75"/>
    </location>
</feature>
<dbReference type="Pfam" id="PF00226">
    <property type="entry name" value="DnaJ"/>
    <property type="match status" value="1"/>
</dbReference>
<sequence>MRRTPGAAGKPLSPEDRASLRILGLTADATLKDIKLRYKDLVRKLHPDAHGGDRRHEAALRRVIDAYTHLAKSPAFL</sequence>
<dbReference type="InterPro" id="IPR036869">
    <property type="entry name" value="J_dom_sf"/>
</dbReference>
<keyword evidence="3" id="KW-1185">Reference proteome</keyword>
<dbReference type="SMART" id="SM00271">
    <property type="entry name" value="DnaJ"/>
    <property type="match status" value="1"/>
</dbReference>
<dbReference type="AlphaFoldDB" id="A0A4D7CC91"/>
<gene>
    <name evidence="2" type="ORF">E6W36_12350</name>
</gene>
<protein>
    <submittedName>
        <fullName evidence="2">J domain-containing protein</fullName>
    </submittedName>
</protein>